<dbReference type="Proteomes" id="UP000019335">
    <property type="component" value="Unassembled WGS sequence"/>
</dbReference>
<proteinExistence type="predicted"/>
<organism evidence="2 3">
    <name type="scientific">Nannochloropsis gaditana</name>
    <dbReference type="NCBI Taxonomy" id="72520"/>
    <lineage>
        <taxon>Eukaryota</taxon>
        <taxon>Sar</taxon>
        <taxon>Stramenopiles</taxon>
        <taxon>Ochrophyta</taxon>
        <taxon>Eustigmatophyceae</taxon>
        <taxon>Eustigmatales</taxon>
        <taxon>Monodopsidaceae</taxon>
        <taxon>Nannochloropsis</taxon>
    </lineage>
</organism>
<feature type="non-terminal residue" evidence="2">
    <location>
        <position position="1"/>
    </location>
</feature>
<dbReference type="EMBL" id="AZIL01002642">
    <property type="protein sequence ID" value="EWM21083.1"/>
    <property type="molecule type" value="Genomic_DNA"/>
</dbReference>
<feature type="compositionally biased region" description="Basic residues" evidence="1">
    <location>
        <begin position="11"/>
        <end position="20"/>
    </location>
</feature>
<dbReference type="AlphaFoldDB" id="W7TBZ7"/>
<accession>W7TBZ7</accession>
<gene>
    <name evidence="2" type="ORF">Naga_101504g1</name>
</gene>
<feature type="region of interest" description="Disordered" evidence="1">
    <location>
        <begin position="1"/>
        <end position="46"/>
    </location>
</feature>
<keyword evidence="3" id="KW-1185">Reference proteome</keyword>
<protein>
    <submittedName>
        <fullName evidence="2">Uncharacterized protein</fullName>
    </submittedName>
</protein>
<feature type="compositionally biased region" description="Basic and acidic residues" evidence="1">
    <location>
        <begin position="59"/>
        <end position="73"/>
    </location>
</feature>
<feature type="region of interest" description="Disordered" evidence="1">
    <location>
        <begin position="59"/>
        <end position="89"/>
    </location>
</feature>
<sequence>SSLSLSLSLGGHRKSQHVIKKPVLTAPSPPPSSPPSHASSPPSSSTGFRALLEAVLWGEGEREDAKEGGKEGGTEGGTEGGPRFTLPDGRDLVAGVKVASKVAWEMLSSTLCALLLHLLRRLPFVPEPIGRQHWGRWERE</sequence>
<evidence type="ECO:0000256" key="1">
    <source>
        <dbReference type="SAM" id="MobiDB-lite"/>
    </source>
</evidence>
<evidence type="ECO:0000313" key="2">
    <source>
        <dbReference type="EMBL" id="EWM21083.1"/>
    </source>
</evidence>
<comment type="caution">
    <text evidence="2">The sequence shown here is derived from an EMBL/GenBank/DDBJ whole genome shotgun (WGS) entry which is preliminary data.</text>
</comment>
<reference evidence="2 3" key="1">
    <citation type="journal article" date="2014" name="Mol. Plant">
        <title>Chromosome Scale Genome Assembly and Transcriptome Profiling of Nannochloropsis gaditana in Nitrogen Depletion.</title>
        <authorList>
            <person name="Corteggiani Carpinelli E."/>
            <person name="Telatin A."/>
            <person name="Vitulo N."/>
            <person name="Forcato C."/>
            <person name="D'Angelo M."/>
            <person name="Schiavon R."/>
            <person name="Vezzi A."/>
            <person name="Giacometti G.M."/>
            <person name="Morosinotto T."/>
            <person name="Valle G."/>
        </authorList>
    </citation>
    <scope>NUCLEOTIDE SEQUENCE [LARGE SCALE GENOMIC DNA]</scope>
    <source>
        <strain evidence="2 3">B-31</strain>
    </source>
</reference>
<evidence type="ECO:0000313" key="3">
    <source>
        <dbReference type="Proteomes" id="UP000019335"/>
    </source>
</evidence>
<feature type="compositionally biased region" description="Low complexity" evidence="1">
    <location>
        <begin position="35"/>
        <end position="45"/>
    </location>
</feature>
<name>W7TBZ7_9STRA</name>